<feature type="binding site" evidence="17">
    <location>
        <position position="1032"/>
    </location>
    <ligand>
        <name>ATP</name>
        <dbReference type="ChEBI" id="CHEBI:30616"/>
    </ligand>
</feature>
<dbReference type="Gene3D" id="1.20.1110.10">
    <property type="entry name" value="Calcium-transporting ATPase, transmembrane domain"/>
    <property type="match status" value="1"/>
</dbReference>
<feature type="region of interest" description="Disordered" evidence="20">
    <location>
        <begin position="246"/>
        <end position="284"/>
    </location>
</feature>
<sequence>MSTTKDHSAAVEQCTTTTYVFPPPQDLPLSDIDAELQVSTRLPVTAVAGMPGSSSQRKMSGSGGSVTVGSGASPTRHSTTTGGVGRAVSPPLRPRKASLLKTSSVGLGTSTFGTEGEKHRTQSGVGGGQDYSATTTTPSTASSLSNIKDASCSGHRVGQVSIVPNTTTTTKSVGGVVINSSAGTSCGGTVGVGTGVQPKIRPKSALKGHIRSASHGGVIQPGRGFDMATGDAVVTKASVLNKGHTRAASHGQIAEDPPQGLKSHNRAPSKTDFILPPGHKERLNSTTMPKEMHWRGHSRNASRSESIYTLRQQKIPMMNKILFWKRTEVENPRVRIVVPNHTVPDTLPDGVHPNGNYPNNRIRTTKYTIISFLPKNLFEQFHRFANLYFISIVLLNWIPSISAFGKEIAMLPVMFVLGVTAIKDLFEDRRRYNSDKRINNSTCRVWHRHENRWESVKWKDIRVGDVVHLSCNEVIPADILVLKTSDPNGLCYIETMNLDGESNLKPREVVRGFTNKHAAFDVNKFNSKVEVGLPTTKIYHFNGKMIHPDTQQVPVTKENLLLRDCCLKNTDYVEGLVVYAGRDTKAMLNNGGPRHKRTGLEKLMNLEVVWCVVILAVLCIVGATGSALWLSTFDELGVPFIIETEDTKEPGVVWTKIFTNFLTFIIILQVMIPLSLYVTIELTKLMQIYHIQNDIELFDPETNKRIECRAMNIPEDLGQIQYIFSDKTGTLTENKMIFRRCAIGAIDYNHTEMPDESSFRDRPNLFPSLKVNPTLYELFGQWNIQISVESGNLQEGYSEKAEKIREFFLILAICNTVVVAKHPHVDKMNDHGDVEEPDGEVAAHRLSVIRESMDSSLAGSINNTSFTSQSFTDFQSSNPESRQDSLRSDSLQTNICTNDLVIPNQVQGVRRPSRHLMLKPDTRPLSPISSSNETTPTESPAQRPRFLTFQNVLSKKLSKTLLLNNSSAAPTNTPSPMEPKPIFEAESPDELALVEAAYLYNCRLIKRSPQSLTVMMPGDGPVKYEILHTFPFDSVRKRMSLVVRHPQTNQIIMYCKGADTAIFSKLKRIDVIQTELANRTQTQIDNYAREGLRTLVMAKRVLSENEYRDWLIKFHQAELDLNHRDELLSEAYSAMENNMELVGATGIEDRLQDRVPETIEALRNAGIVVWVLTGDKQETAVNIAYSCKLFTSNMDIVILNSRSKDQAESSILFYLNEIEKIRTGENASSEASNSVHRRPSELCSPLTNKERALVVDGKTLTYILDHKTQLITKFLSLTKHCSSVLCCRATPLQKAFIVTSVKEQLGMRTLAIGDGANDVSMIQRADVGIGISGKEGMQAVMASDFAISKFKYLERLLLVHGHWCYDRLARMILYFFYKNAAFVFVIFWYQLLNGWSGSVMIDQMYLMVFNLFFTALPPMAIGIYDQDCPADLLLACPKLYGQGRLQKVHQAHSFWLNMLDSLYQSVVIFFMSYGAYSGSDVGMFEFGTTIVVSCMFTMLG</sequence>
<evidence type="ECO:0000256" key="4">
    <source>
        <dbReference type="ARBA" id="ARBA00008109"/>
    </source>
</evidence>
<feature type="region of interest" description="Disordered" evidence="20">
    <location>
        <begin position="906"/>
        <end position="943"/>
    </location>
</feature>
<feature type="binding site" evidence="17">
    <location>
        <position position="1093"/>
    </location>
    <ligand>
        <name>ATP</name>
        <dbReference type="ChEBI" id="CHEBI:30616"/>
    </ligand>
</feature>
<comment type="similarity">
    <text evidence="4 19">Belongs to the cation transport ATPase (P-type) (TC 3.A.3) family. Type IV subfamily.</text>
</comment>
<dbReference type="FunFam" id="2.70.150.10:FF:000054">
    <property type="entry name" value="Phospholipid-transporting ATPase"/>
    <property type="match status" value="1"/>
</dbReference>
<dbReference type="GO" id="GO:0005524">
    <property type="term" value="F:ATP binding"/>
    <property type="evidence" value="ECO:0007669"/>
    <property type="project" value="UniProtKB-UniRule"/>
</dbReference>
<dbReference type="STRING" id="158441.A0A226E5P1"/>
<comment type="cofactor">
    <cofactor evidence="1 18">
        <name>Mg(2+)</name>
        <dbReference type="ChEBI" id="CHEBI:18420"/>
    </cofactor>
</comment>
<dbReference type="InterPro" id="IPR023214">
    <property type="entry name" value="HAD_sf"/>
</dbReference>
<evidence type="ECO:0000256" key="5">
    <source>
        <dbReference type="ARBA" id="ARBA00022692"/>
    </source>
</evidence>
<comment type="catalytic activity">
    <reaction evidence="15">
        <text>a beta-D-glucosyl-(1&lt;-&gt;1')-N-acylsphing-4-enine(out) + ATP + H2O = a beta-D-glucosyl-(1&lt;-&gt;1')-N-acylsphing-4-enine(in) + ADP + phosphate + H(+)</text>
        <dbReference type="Rhea" id="RHEA:66036"/>
        <dbReference type="ChEBI" id="CHEBI:15377"/>
        <dbReference type="ChEBI" id="CHEBI:15378"/>
        <dbReference type="ChEBI" id="CHEBI:22801"/>
        <dbReference type="ChEBI" id="CHEBI:30616"/>
        <dbReference type="ChEBI" id="CHEBI:43474"/>
        <dbReference type="ChEBI" id="CHEBI:456216"/>
    </reaction>
    <physiologicalReaction direction="left-to-right" evidence="15">
        <dbReference type="Rhea" id="RHEA:66037"/>
    </physiologicalReaction>
</comment>
<protein>
    <recommendedName>
        <fullName evidence="19">Phospholipid-transporting ATPase</fullName>
        <ecNumber evidence="19">7.6.2.1</ecNumber>
    </recommendedName>
</protein>
<feature type="compositionally biased region" description="Low complexity" evidence="20">
    <location>
        <begin position="868"/>
        <end position="878"/>
    </location>
</feature>
<dbReference type="InterPro" id="IPR018303">
    <property type="entry name" value="ATPase_P-typ_P_site"/>
</dbReference>
<dbReference type="OMA" id="QALRCGR"/>
<dbReference type="PANTHER" id="PTHR24092">
    <property type="entry name" value="PROBABLE PHOSPHOLIPID-TRANSPORTING ATPASE"/>
    <property type="match status" value="1"/>
</dbReference>
<feature type="domain" description="P-type ATPase C-terminal" evidence="23">
    <location>
        <begin position="1340"/>
        <end position="1498"/>
    </location>
</feature>
<evidence type="ECO:0000259" key="23">
    <source>
        <dbReference type="Pfam" id="PF16212"/>
    </source>
</evidence>
<evidence type="ECO:0000256" key="3">
    <source>
        <dbReference type="ARBA" id="ARBA00004586"/>
    </source>
</evidence>
<dbReference type="CDD" id="cd02073">
    <property type="entry name" value="P-type_ATPase_APLT_Dnf-like"/>
    <property type="match status" value="1"/>
</dbReference>
<evidence type="ECO:0000256" key="14">
    <source>
        <dbReference type="ARBA" id="ARBA00034036"/>
    </source>
</evidence>
<dbReference type="GO" id="GO:0005886">
    <property type="term" value="C:plasma membrane"/>
    <property type="evidence" value="ECO:0007669"/>
    <property type="project" value="TreeGrafter"/>
</dbReference>
<evidence type="ECO:0000256" key="11">
    <source>
        <dbReference type="ARBA" id="ARBA00022967"/>
    </source>
</evidence>
<dbReference type="GO" id="GO:0045332">
    <property type="term" value="P:phospholipid translocation"/>
    <property type="evidence" value="ECO:0007669"/>
    <property type="project" value="TreeGrafter"/>
</dbReference>
<feature type="active site" description="4-aspartylphosphate intermediate" evidence="16">
    <location>
        <position position="726"/>
    </location>
</feature>
<dbReference type="InterPro" id="IPR023298">
    <property type="entry name" value="ATPase_P-typ_TM_dom_sf"/>
</dbReference>
<dbReference type="InterPro" id="IPR032630">
    <property type="entry name" value="P_typ_ATPase_c"/>
</dbReference>
<evidence type="ECO:0000256" key="9">
    <source>
        <dbReference type="ARBA" id="ARBA00022840"/>
    </source>
</evidence>
<evidence type="ECO:0000256" key="7">
    <source>
        <dbReference type="ARBA" id="ARBA00022741"/>
    </source>
</evidence>
<feature type="transmembrane region" description="Helical" evidence="19">
    <location>
        <begin position="408"/>
        <end position="426"/>
    </location>
</feature>
<dbReference type="InterPro" id="IPR023299">
    <property type="entry name" value="ATPase_P-typ_cyto_dom_N"/>
</dbReference>
<keyword evidence="9 17" id="KW-0067">ATP-binding</keyword>
<dbReference type="SUPFAM" id="SSF81660">
    <property type="entry name" value="Metal cation-transporting ATPase, ATP-binding domain N"/>
    <property type="match status" value="1"/>
</dbReference>
<comment type="catalytic activity">
    <reaction evidence="14 19">
        <text>ATP + H2O + phospholipidSide 1 = ADP + phosphate + phospholipidSide 2.</text>
        <dbReference type="EC" id="7.6.2.1"/>
    </reaction>
</comment>
<evidence type="ECO:0000313" key="24">
    <source>
        <dbReference type="EMBL" id="OXA52995.1"/>
    </source>
</evidence>
<feature type="transmembrane region" description="Helical" evidence="19">
    <location>
        <begin position="603"/>
        <end position="630"/>
    </location>
</feature>
<feature type="binding site" evidence="18">
    <location>
        <position position="1318"/>
    </location>
    <ligand>
        <name>Mg(2+)</name>
        <dbReference type="ChEBI" id="CHEBI:18420"/>
    </ligand>
</feature>
<dbReference type="GO" id="GO:0016887">
    <property type="term" value="F:ATP hydrolysis activity"/>
    <property type="evidence" value="ECO:0007669"/>
    <property type="project" value="InterPro"/>
</dbReference>
<proteinExistence type="inferred from homology"/>
<evidence type="ECO:0000256" key="10">
    <source>
        <dbReference type="ARBA" id="ARBA00022842"/>
    </source>
</evidence>
<keyword evidence="13 19" id="KW-0472">Membrane</keyword>
<dbReference type="Pfam" id="PF16209">
    <property type="entry name" value="PhoLip_ATPase_N"/>
    <property type="match status" value="1"/>
</dbReference>
<keyword evidence="6 18" id="KW-0479">Metal-binding</keyword>
<dbReference type="PRINTS" id="PR00119">
    <property type="entry name" value="CATATPASE"/>
</dbReference>
<feature type="region of interest" description="Disordered" evidence="20">
    <location>
        <begin position="105"/>
        <end position="145"/>
    </location>
</feature>
<dbReference type="SFLD" id="SFLDG00002">
    <property type="entry name" value="C1.7:_P-type_atpase_like"/>
    <property type="match status" value="1"/>
</dbReference>
<dbReference type="Proteomes" id="UP000198287">
    <property type="component" value="Unassembled WGS sequence"/>
</dbReference>
<feature type="transmembrane region" description="Helical" evidence="19">
    <location>
        <begin position="1404"/>
        <end position="1424"/>
    </location>
</feature>
<dbReference type="Pfam" id="PF16212">
    <property type="entry name" value="PhoLip_ATPase_C"/>
    <property type="match status" value="1"/>
</dbReference>
<keyword evidence="7 17" id="KW-0547">Nucleotide-binding</keyword>
<dbReference type="Pfam" id="PF13246">
    <property type="entry name" value="Cation_ATPase"/>
    <property type="match status" value="1"/>
</dbReference>
<dbReference type="NCBIfam" id="TIGR01494">
    <property type="entry name" value="ATPase_P-type"/>
    <property type="match status" value="3"/>
</dbReference>
<dbReference type="Gene3D" id="3.40.50.1000">
    <property type="entry name" value="HAD superfamily/HAD-like"/>
    <property type="match status" value="2"/>
</dbReference>
<dbReference type="FunFam" id="3.40.50.1000:FF:000001">
    <property type="entry name" value="Phospholipid-transporting ATPase IC"/>
    <property type="match status" value="1"/>
</dbReference>
<feature type="binding site" evidence="17">
    <location>
        <position position="1318"/>
    </location>
    <ligand>
        <name>ATP</name>
        <dbReference type="ChEBI" id="CHEBI:30616"/>
    </ligand>
</feature>
<feature type="binding site" evidence="17">
    <location>
        <position position="727"/>
    </location>
    <ligand>
        <name>ATP</name>
        <dbReference type="ChEBI" id="CHEBI:30616"/>
    </ligand>
</feature>
<evidence type="ECO:0000256" key="19">
    <source>
        <dbReference type="RuleBase" id="RU362033"/>
    </source>
</evidence>
<evidence type="ECO:0000256" key="2">
    <source>
        <dbReference type="ARBA" id="ARBA00004127"/>
    </source>
</evidence>
<dbReference type="Pfam" id="PF00122">
    <property type="entry name" value="E1-E2_ATPase"/>
    <property type="match status" value="1"/>
</dbReference>
<gene>
    <name evidence="24" type="ORF">Fcan01_12546</name>
</gene>
<dbReference type="FunFam" id="3.40.50.1000:FF:000130">
    <property type="entry name" value="Phospholipid-transporting ATPase"/>
    <property type="match status" value="1"/>
</dbReference>
<dbReference type="PANTHER" id="PTHR24092:SF218">
    <property type="entry name" value="PHOSPHOLIPID-TRANSPORTING ATPASE"/>
    <property type="match status" value="1"/>
</dbReference>
<evidence type="ECO:0000256" key="18">
    <source>
        <dbReference type="PIRSR" id="PIRSR606539-3"/>
    </source>
</evidence>
<keyword evidence="25" id="KW-1185">Reference proteome</keyword>
<feature type="binding site" evidence="17">
    <location>
        <position position="1173"/>
    </location>
    <ligand>
        <name>ATP</name>
        <dbReference type="ChEBI" id="CHEBI:30616"/>
    </ligand>
</feature>
<dbReference type="GO" id="GO:0140326">
    <property type="term" value="F:ATPase-coupled intramembrane lipid transporter activity"/>
    <property type="evidence" value="ECO:0007669"/>
    <property type="project" value="UniProtKB-EC"/>
</dbReference>
<feature type="binding site" evidence="17">
    <location>
        <position position="728"/>
    </location>
    <ligand>
        <name>ATP</name>
        <dbReference type="ChEBI" id="CHEBI:30616"/>
    </ligand>
</feature>
<dbReference type="EC" id="7.6.2.1" evidence="19"/>
<feature type="binding site" evidence="17">
    <location>
        <position position="726"/>
    </location>
    <ligand>
        <name>ATP</name>
        <dbReference type="ChEBI" id="CHEBI:30616"/>
    </ligand>
</feature>
<keyword evidence="8" id="KW-0256">Endoplasmic reticulum</keyword>
<feature type="binding site" evidence="17">
    <location>
        <position position="1175"/>
    </location>
    <ligand>
        <name>ATP</name>
        <dbReference type="ChEBI" id="CHEBI:30616"/>
    </ligand>
</feature>
<feature type="compositionally biased region" description="Low complexity" evidence="20">
    <location>
        <begin position="132"/>
        <end position="145"/>
    </location>
</feature>
<evidence type="ECO:0000256" key="1">
    <source>
        <dbReference type="ARBA" id="ARBA00001946"/>
    </source>
</evidence>
<feature type="domain" description="P-type ATPase N-terminal" evidence="22">
    <location>
        <begin position="355"/>
        <end position="408"/>
    </location>
</feature>
<dbReference type="SFLD" id="SFLDF00027">
    <property type="entry name" value="p-type_atpase"/>
    <property type="match status" value="1"/>
</dbReference>
<comment type="subcellular location">
    <subcellularLocation>
        <location evidence="2">Endomembrane system</location>
        <topology evidence="2">Multi-pass membrane protein</topology>
    </subcellularLocation>
    <subcellularLocation>
        <location evidence="3">Endoplasmic reticulum membrane</location>
    </subcellularLocation>
    <subcellularLocation>
        <location evidence="19">Membrane</location>
        <topology evidence="19">Multi-pass membrane protein</topology>
    </subcellularLocation>
</comment>
<evidence type="ECO:0000256" key="8">
    <source>
        <dbReference type="ARBA" id="ARBA00022824"/>
    </source>
</evidence>
<comment type="caution">
    <text evidence="24">The sequence shown here is derived from an EMBL/GenBank/DDBJ whole genome shotgun (WGS) entry which is preliminary data.</text>
</comment>
<feature type="binding site" evidence="17">
    <location>
        <position position="1056"/>
    </location>
    <ligand>
        <name>ATP</name>
        <dbReference type="ChEBI" id="CHEBI:30616"/>
    </ligand>
</feature>
<feature type="binding site" evidence="18">
    <location>
        <position position="728"/>
    </location>
    <ligand>
        <name>Mg(2+)</name>
        <dbReference type="ChEBI" id="CHEBI:18420"/>
    </ligand>
</feature>
<dbReference type="InterPro" id="IPR001757">
    <property type="entry name" value="P_typ_ATPase"/>
</dbReference>
<evidence type="ECO:0000256" key="13">
    <source>
        <dbReference type="ARBA" id="ARBA00023136"/>
    </source>
</evidence>
<feature type="binding site" evidence="18">
    <location>
        <position position="1314"/>
    </location>
    <ligand>
        <name>Mg(2+)</name>
        <dbReference type="ChEBI" id="CHEBI:18420"/>
    </ligand>
</feature>
<dbReference type="PROSITE" id="PS00154">
    <property type="entry name" value="ATPASE_E1_E2"/>
    <property type="match status" value="1"/>
</dbReference>
<evidence type="ECO:0000256" key="17">
    <source>
        <dbReference type="PIRSR" id="PIRSR606539-2"/>
    </source>
</evidence>
<keyword evidence="12 19" id="KW-1133">Transmembrane helix</keyword>
<keyword evidence="11 19" id="KW-1278">Translocase</keyword>
<feature type="compositionally biased region" description="Low complexity" evidence="20">
    <location>
        <begin position="926"/>
        <end position="940"/>
    </location>
</feature>
<dbReference type="GO" id="GO:0005789">
    <property type="term" value="C:endoplasmic reticulum membrane"/>
    <property type="evidence" value="ECO:0007669"/>
    <property type="project" value="UniProtKB-SubCell"/>
</dbReference>
<evidence type="ECO:0000259" key="21">
    <source>
        <dbReference type="Pfam" id="PF00122"/>
    </source>
</evidence>
<dbReference type="InterPro" id="IPR032631">
    <property type="entry name" value="P-type_ATPase_N"/>
</dbReference>
<feature type="binding site" evidence="17">
    <location>
        <position position="1174"/>
    </location>
    <ligand>
        <name>ATP</name>
        <dbReference type="ChEBI" id="CHEBI:30616"/>
    </ligand>
</feature>
<evidence type="ECO:0000259" key="22">
    <source>
        <dbReference type="Pfam" id="PF16209"/>
    </source>
</evidence>
<dbReference type="InterPro" id="IPR059000">
    <property type="entry name" value="ATPase_P-type_domA"/>
</dbReference>
<dbReference type="Gene3D" id="2.70.150.10">
    <property type="entry name" value="Calcium-transporting ATPase, cytoplasmic transduction domain A"/>
    <property type="match status" value="1"/>
</dbReference>
<reference evidence="24 25" key="1">
    <citation type="submission" date="2015-12" db="EMBL/GenBank/DDBJ databases">
        <title>The genome of Folsomia candida.</title>
        <authorList>
            <person name="Faddeeva A."/>
            <person name="Derks M.F."/>
            <person name="Anvar Y."/>
            <person name="Smit S."/>
            <person name="Van Straalen N."/>
            <person name="Roelofs D."/>
        </authorList>
    </citation>
    <scope>NUCLEOTIDE SEQUENCE [LARGE SCALE GENOMIC DNA]</scope>
    <source>
        <strain evidence="24 25">VU population</strain>
        <tissue evidence="24">Whole body</tissue>
    </source>
</reference>
<dbReference type="InterPro" id="IPR044492">
    <property type="entry name" value="P_typ_ATPase_HD_dom"/>
</dbReference>
<dbReference type="EMBL" id="LNIX01000006">
    <property type="protein sequence ID" value="OXA52995.1"/>
    <property type="molecule type" value="Genomic_DNA"/>
</dbReference>
<feature type="region of interest" description="Disordered" evidence="20">
    <location>
        <begin position="868"/>
        <end position="889"/>
    </location>
</feature>
<dbReference type="SUPFAM" id="SSF81665">
    <property type="entry name" value="Calcium ATPase, transmembrane domain M"/>
    <property type="match status" value="1"/>
</dbReference>
<evidence type="ECO:0000256" key="15">
    <source>
        <dbReference type="ARBA" id="ARBA00050913"/>
    </source>
</evidence>
<feature type="binding site" evidence="17">
    <location>
        <position position="1317"/>
    </location>
    <ligand>
        <name>ATP</name>
        <dbReference type="ChEBI" id="CHEBI:30616"/>
    </ligand>
</feature>
<evidence type="ECO:0000256" key="12">
    <source>
        <dbReference type="ARBA" id="ARBA00022989"/>
    </source>
</evidence>
<feature type="transmembrane region" description="Helical" evidence="19">
    <location>
        <begin position="384"/>
        <end position="402"/>
    </location>
</feature>
<name>A0A226E5P1_FOLCA</name>
<dbReference type="SUPFAM" id="SSF56784">
    <property type="entry name" value="HAD-like"/>
    <property type="match status" value="2"/>
</dbReference>
<evidence type="ECO:0000256" key="6">
    <source>
        <dbReference type="ARBA" id="ARBA00022723"/>
    </source>
</evidence>
<evidence type="ECO:0000313" key="25">
    <source>
        <dbReference type="Proteomes" id="UP000198287"/>
    </source>
</evidence>
<feature type="transmembrane region" description="Helical" evidence="19">
    <location>
        <begin position="657"/>
        <end position="680"/>
    </location>
</feature>
<dbReference type="Gene3D" id="3.40.1110.10">
    <property type="entry name" value="Calcium-transporting ATPase, cytoplasmic domain N"/>
    <property type="match status" value="2"/>
</dbReference>
<feature type="transmembrane region" description="Helical" evidence="19">
    <location>
        <begin position="1372"/>
        <end position="1392"/>
    </location>
</feature>
<accession>A0A226E5P1</accession>
<feature type="transmembrane region" description="Helical" evidence="19">
    <location>
        <begin position="1454"/>
        <end position="1475"/>
    </location>
</feature>
<feature type="binding site" evidence="17">
    <location>
        <position position="990"/>
    </location>
    <ligand>
        <name>ATP</name>
        <dbReference type="ChEBI" id="CHEBI:30616"/>
    </ligand>
</feature>
<dbReference type="InterPro" id="IPR036412">
    <property type="entry name" value="HAD-like_sf"/>
</dbReference>
<dbReference type="InterPro" id="IPR006539">
    <property type="entry name" value="P-type_ATPase_IV"/>
</dbReference>
<evidence type="ECO:0000256" key="16">
    <source>
        <dbReference type="PIRSR" id="PIRSR606539-1"/>
    </source>
</evidence>
<dbReference type="InterPro" id="IPR008250">
    <property type="entry name" value="ATPase_P-typ_transduc_dom_A_sf"/>
</dbReference>
<dbReference type="NCBIfam" id="TIGR01652">
    <property type="entry name" value="ATPase-Plipid"/>
    <property type="match status" value="2"/>
</dbReference>
<dbReference type="FunFam" id="3.40.1110.10:FF:000009">
    <property type="entry name" value="Phospholipid-transporting ATPase"/>
    <property type="match status" value="1"/>
</dbReference>
<feature type="binding site" evidence="17">
    <location>
        <position position="1288"/>
    </location>
    <ligand>
        <name>ATP</name>
        <dbReference type="ChEBI" id="CHEBI:30616"/>
    </ligand>
</feature>
<keyword evidence="10 18" id="KW-0460">Magnesium</keyword>
<dbReference type="GO" id="GO:0000287">
    <property type="term" value="F:magnesium ion binding"/>
    <property type="evidence" value="ECO:0007669"/>
    <property type="project" value="UniProtKB-UniRule"/>
</dbReference>
<evidence type="ECO:0000256" key="20">
    <source>
        <dbReference type="SAM" id="MobiDB-lite"/>
    </source>
</evidence>
<dbReference type="OrthoDB" id="377733at2759"/>
<dbReference type="SUPFAM" id="SSF81653">
    <property type="entry name" value="Calcium ATPase, transduction domain A"/>
    <property type="match status" value="1"/>
</dbReference>
<feature type="domain" description="P-type ATPase A" evidence="21">
    <location>
        <begin position="444"/>
        <end position="504"/>
    </location>
</feature>
<dbReference type="SFLD" id="SFLDS00003">
    <property type="entry name" value="Haloacid_Dehalogenase"/>
    <property type="match status" value="1"/>
</dbReference>
<feature type="binding site" evidence="17">
    <location>
        <position position="1294"/>
    </location>
    <ligand>
        <name>ATP</name>
        <dbReference type="ChEBI" id="CHEBI:30616"/>
    </ligand>
</feature>
<feature type="binding site" evidence="18">
    <location>
        <position position="726"/>
    </location>
    <ligand>
        <name>Mg(2+)</name>
        <dbReference type="ChEBI" id="CHEBI:18420"/>
    </ligand>
</feature>
<organism evidence="24 25">
    <name type="scientific">Folsomia candida</name>
    <name type="common">Springtail</name>
    <dbReference type="NCBI Taxonomy" id="158441"/>
    <lineage>
        <taxon>Eukaryota</taxon>
        <taxon>Metazoa</taxon>
        <taxon>Ecdysozoa</taxon>
        <taxon>Arthropoda</taxon>
        <taxon>Hexapoda</taxon>
        <taxon>Collembola</taxon>
        <taxon>Entomobryomorpha</taxon>
        <taxon>Isotomoidea</taxon>
        <taxon>Isotomidae</taxon>
        <taxon>Proisotominae</taxon>
        <taxon>Folsomia</taxon>
    </lineage>
</organism>
<keyword evidence="5 19" id="KW-0812">Transmembrane</keyword>
<feature type="region of interest" description="Disordered" evidence="20">
    <location>
        <begin position="49"/>
        <end position="93"/>
    </location>
</feature>